<feature type="compositionally biased region" description="Low complexity" evidence="2">
    <location>
        <begin position="50"/>
        <end position="60"/>
    </location>
</feature>
<keyword evidence="3" id="KW-0732">Signal</keyword>
<feature type="region of interest" description="Disordered" evidence="2">
    <location>
        <begin position="176"/>
        <end position="205"/>
    </location>
</feature>
<evidence type="ECO:0000313" key="5">
    <source>
        <dbReference type="Proteomes" id="UP001151760"/>
    </source>
</evidence>
<protein>
    <submittedName>
        <fullName evidence="4">Uncharacterized protein</fullName>
    </submittedName>
</protein>
<dbReference type="EMBL" id="BQNB010018588">
    <property type="protein sequence ID" value="GJT76039.1"/>
    <property type="molecule type" value="Genomic_DNA"/>
</dbReference>
<evidence type="ECO:0000256" key="2">
    <source>
        <dbReference type="SAM" id="MobiDB-lite"/>
    </source>
</evidence>
<feature type="chain" id="PRO_5046340343" evidence="3">
    <location>
        <begin position="17"/>
        <end position="426"/>
    </location>
</feature>
<keyword evidence="5" id="KW-1185">Reference proteome</keyword>
<evidence type="ECO:0000256" key="1">
    <source>
        <dbReference type="SAM" id="Coils"/>
    </source>
</evidence>
<accession>A0ABQ5GLF9</accession>
<sequence>MLWLFLVISVSSDSSEESVGTSSGRVILFGTIATTIHDTTLSVILPTTDIDTTPIPTVSPTIPPSPDYTAASPDYSPPSDMEFDPSKDLSSDHIPPLPATSPFLSSTDDSSDSYIPDTPPLPTHGTPFTETTFSTQSSPVASGALRYRVMVITPGQPIPHGRSHRYHLNRPTIHRSSTAISDKPSHSSSFASPSRKRSRSPTASISFSSPTLGALYYARANLLPSPKRIWSPETATDLEGCSEDSLEPYVPREARLGVDFKDESFESSRYRETNLEMDVDVVRSDEINFDPEIQAEIDECIAYADALRDRGIDARVVVEATDREEIKMDIRGTVEVIESVQRYQGHRIVITRQQSADMLERIRELKRDNKRLRDMMDVASQRVARSQRRELRVRREMRQVRHFKFYNRMRIARLEACARRHLGYRS</sequence>
<feature type="signal peptide" evidence="3">
    <location>
        <begin position="1"/>
        <end position="16"/>
    </location>
</feature>
<evidence type="ECO:0000256" key="3">
    <source>
        <dbReference type="SAM" id="SignalP"/>
    </source>
</evidence>
<feature type="region of interest" description="Disordered" evidence="2">
    <location>
        <begin position="50"/>
        <end position="139"/>
    </location>
</feature>
<feature type="coiled-coil region" evidence="1">
    <location>
        <begin position="355"/>
        <end position="389"/>
    </location>
</feature>
<organism evidence="4 5">
    <name type="scientific">Tanacetum coccineum</name>
    <dbReference type="NCBI Taxonomy" id="301880"/>
    <lineage>
        <taxon>Eukaryota</taxon>
        <taxon>Viridiplantae</taxon>
        <taxon>Streptophyta</taxon>
        <taxon>Embryophyta</taxon>
        <taxon>Tracheophyta</taxon>
        <taxon>Spermatophyta</taxon>
        <taxon>Magnoliopsida</taxon>
        <taxon>eudicotyledons</taxon>
        <taxon>Gunneridae</taxon>
        <taxon>Pentapetalae</taxon>
        <taxon>asterids</taxon>
        <taxon>campanulids</taxon>
        <taxon>Asterales</taxon>
        <taxon>Asteraceae</taxon>
        <taxon>Asteroideae</taxon>
        <taxon>Anthemideae</taxon>
        <taxon>Anthemidinae</taxon>
        <taxon>Tanacetum</taxon>
    </lineage>
</organism>
<dbReference type="Proteomes" id="UP001151760">
    <property type="component" value="Unassembled WGS sequence"/>
</dbReference>
<reference evidence="4" key="1">
    <citation type="journal article" date="2022" name="Int. J. Mol. Sci.">
        <title>Draft Genome of Tanacetum Coccineum: Genomic Comparison of Closely Related Tanacetum-Family Plants.</title>
        <authorList>
            <person name="Yamashiro T."/>
            <person name="Shiraishi A."/>
            <person name="Nakayama K."/>
            <person name="Satake H."/>
        </authorList>
    </citation>
    <scope>NUCLEOTIDE SEQUENCE</scope>
</reference>
<reference evidence="4" key="2">
    <citation type="submission" date="2022-01" db="EMBL/GenBank/DDBJ databases">
        <authorList>
            <person name="Yamashiro T."/>
            <person name="Shiraishi A."/>
            <person name="Satake H."/>
            <person name="Nakayama K."/>
        </authorList>
    </citation>
    <scope>NUCLEOTIDE SEQUENCE</scope>
</reference>
<evidence type="ECO:0000313" key="4">
    <source>
        <dbReference type="EMBL" id="GJT76039.1"/>
    </source>
</evidence>
<gene>
    <name evidence="4" type="ORF">Tco_1042764</name>
</gene>
<name>A0ABQ5GLF9_9ASTR</name>
<feature type="compositionally biased region" description="Polar residues" evidence="2">
    <location>
        <begin position="126"/>
        <end position="139"/>
    </location>
</feature>
<keyword evidence="1" id="KW-0175">Coiled coil</keyword>
<comment type="caution">
    <text evidence="4">The sequence shown here is derived from an EMBL/GenBank/DDBJ whole genome shotgun (WGS) entry which is preliminary data.</text>
</comment>
<proteinExistence type="predicted"/>